<dbReference type="Proteomes" id="UP001153365">
    <property type="component" value="Unassembled WGS sequence"/>
</dbReference>
<keyword evidence="3" id="KW-1185">Reference proteome</keyword>
<evidence type="ECO:0000256" key="1">
    <source>
        <dbReference type="SAM" id="SignalP"/>
    </source>
</evidence>
<keyword evidence="1" id="KW-0732">Signal</keyword>
<name>A0AAV0BCL9_PHAPC</name>
<evidence type="ECO:0000313" key="2">
    <source>
        <dbReference type="EMBL" id="CAH7684010.1"/>
    </source>
</evidence>
<organism evidence="2 3">
    <name type="scientific">Phakopsora pachyrhizi</name>
    <name type="common">Asian soybean rust disease fungus</name>
    <dbReference type="NCBI Taxonomy" id="170000"/>
    <lineage>
        <taxon>Eukaryota</taxon>
        <taxon>Fungi</taxon>
        <taxon>Dikarya</taxon>
        <taxon>Basidiomycota</taxon>
        <taxon>Pucciniomycotina</taxon>
        <taxon>Pucciniomycetes</taxon>
        <taxon>Pucciniales</taxon>
        <taxon>Phakopsoraceae</taxon>
        <taxon>Phakopsora</taxon>
    </lineage>
</organism>
<feature type="signal peptide" evidence="1">
    <location>
        <begin position="1"/>
        <end position="15"/>
    </location>
</feature>
<protein>
    <submittedName>
        <fullName evidence="2">Expressed protein</fullName>
    </submittedName>
</protein>
<reference evidence="2" key="1">
    <citation type="submission" date="2022-06" db="EMBL/GenBank/DDBJ databases">
        <authorList>
            <consortium name="SYNGENTA / RWTH Aachen University"/>
        </authorList>
    </citation>
    <scope>NUCLEOTIDE SEQUENCE</scope>
</reference>
<proteinExistence type="predicted"/>
<accession>A0AAV0BCL9</accession>
<sequence length="70" mass="8288">MSATVSLAMILKVLCLPDVYIFMKIKYVISKFISYDELLLLELILHDYLSNYYYNNNVYIELHTLRCSQS</sequence>
<evidence type="ECO:0000313" key="3">
    <source>
        <dbReference type="Proteomes" id="UP001153365"/>
    </source>
</evidence>
<dbReference type="EMBL" id="CALTRL010005102">
    <property type="protein sequence ID" value="CAH7684010.1"/>
    <property type="molecule type" value="Genomic_DNA"/>
</dbReference>
<gene>
    <name evidence="2" type="ORF">PPACK8108_LOCUS17915</name>
</gene>
<feature type="chain" id="PRO_5043347852" evidence="1">
    <location>
        <begin position="16"/>
        <end position="70"/>
    </location>
</feature>
<comment type="caution">
    <text evidence="2">The sequence shown here is derived from an EMBL/GenBank/DDBJ whole genome shotgun (WGS) entry which is preliminary data.</text>
</comment>
<dbReference type="AlphaFoldDB" id="A0AAV0BCL9"/>